<accession>A0ABQ8U508</accession>
<keyword evidence="2" id="KW-1185">Reference proteome</keyword>
<reference evidence="1" key="1">
    <citation type="journal article" date="2022" name="bioRxiv">
        <title>Genomics of Preaxostyla Flagellates Illuminates Evolutionary Transitions and the Path Towards Mitochondrial Loss.</title>
        <authorList>
            <person name="Novak L.V.F."/>
            <person name="Treitli S.C."/>
            <person name="Pyrih J."/>
            <person name="Halakuc P."/>
            <person name="Pipaliya S.V."/>
            <person name="Vacek V."/>
            <person name="Brzon O."/>
            <person name="Soukal P."/>
            <person name="Eme L."/>
            <person name="Dacks J.B."/>
            <person name="Karnkowska A."/>
            <person name="Elias M."/>
            <person name="Hampl V."/>
        </authorList>
    </citation>
    <scope>NUCLEOTIDE SEQUENCE</scope>
    <source>
        <strain evidence="1">RCP-MX</strain>
    </source>
</reference>
<gene>
    <name evidence="1" type="ORF">PAPYR_13478</name>
</gene>
<evidence type="ECO:0000313" key="2">
    <source>
        <dbReference type="Proteomes" id="UP001141327"/>
    </source>
</evidence>
<protein>
    <submittedName>
        <fullName evidence="1">Uncharacterized protein</fullName>
    </submittedName>
</protein>
<proteinExistence type="predicted"/>
<sequence length="231" mass="25574">MRAIPLISGPRDLLRAAGPLFECLYSGSNPRGSTLEGILRLLGPIMATLADAVIPELRRDLADQVYLQLLSGPTRSRSRSPSPLAPPVLSPWSDGGRTLWNFVAEDGGLFETDFGTLKQFFMDPDLETGAPLGVDPAHGEELKRQQEQIKEAFELFATEPTALLCETFKFIRLKLSCGPEDIRGLVDDALHYMDEVDYLKQDQAGISPDVVEAVSFEDVCCFDCSRRYYLS</sequence>
<organism evidence="1 2">
    <name type="scientific">Paratrimastix pyriformis</name>
    <dbReference type="NCBI Taxonomy" id="342808"/>
    <lineage>
        <taxon>Eukaryota</taxon>
        <taxon>Metamonada</taxon>
        <taxon>Preaxostyla</taxon>
        <taxon>Paratrimastigidae</taxon>
        <taxon>Paratrimastix</taxon>
    </lineage>
</organism>
<comment type="caution">
    <text evidence="1">The sequence shown here is derived from an EMBL/GenBank/DDBJ whole genome shotgun (WGS) entry which is preliminary data.</text>
</comment>
<dbReference type="Proteomes" id="UP001141327">
    <property type="component" value="Unassembled WGS sequence"/>
</dbReference>
<name>A0ABQ8U508_9EUKA</name>
<dbReference type="EMBL" id="JAPMOS010000554">
    <property type="protein sequence ID" value="KAJ4452389.1"/>
    <property type="molecule type" value="Genomic_DNA"/>
</dbReference>
<evidence type="ECO:0000313" key="1">
    <source>
        <dbReference type="EMBL" id="KAJ4452389.1"/>
    </source>
</evidence>